<evidence type="ECO:0000259" key="9">
    <source>
        <dbReference type="PROSITE" id="PS50011"/>
    </source>
</evidence>
<feature type="compositionally biased region" description="Basic residues" evidence="8">
    <location>
        <begin position="1350"/>
        <end position="1362"/>
    </location>
</feature>
<feature type="region of interest" description="Disordered" evidence="8">
    <location>
        <begin position="263"/>
        <end position="358"/>
    </location>
</feature>
<dbReference type="PANTHER" id="PTHR24058">
    <property type="entry name" value="DUAL SPECIFICITY PROTEIN KINASE"/>
    <property type="match status" value="1"/>
</dbReference>
<keyword evidence="11" id="KW-1185">Reference proteome</keyword>
<feature type="region of interest" description="Disordered" evidence="8">
    <location>
        <begin position="619"/>
        <end position="642"/>
    </location>
</feature>
<feature type="compositionally biased region" description="Low complexity" evidence="8">
    <location>
        <begin position="29"/>
        <end position="43"/>
    </location>
</feature>
<feature type="compositionally biased region" description="Polar residues" evidence="8">
    <location>
        <begin position="990"/>
        <end position="1005"/>
    </location>
</feature>
<feature type="domain" description="Protein kinase" evidence="9">
    <location>
        <begin position="451"/>
        <end position="883"/>
    </location>
</feature>
<name>A0A9N8DTG7_9STRA</name>
<evidence type="ECO:0000313" key="11">
    <source>
        <dbReference type="Proteomes" id="UP001153069"/>
    </source>
</evidence>
<feature type="compositionally biased region" description="Polar residues" evidence="8">
    <location>
        <begin position="946"/>
        <end position="968"/>
    </location>
</feature>
<accession>A0A9N8DTG7</accession>
<feature type="region of interest" description="Disordered" evidence="8">
    <location>
        <begin position="202"/>
        <end position="229"/>
    </location>
</feature>
<feature type="region of interest" description="Disordered" evidence="8">
    <location>
        <begin position="1"/>
        <end position="165"/>
    </location>
</feature>
<keyword evidence="2" id="KW-0808">Transferase</keyword>
<reference evidence="10" key="1">
    <citation type="submission" date="2020-06" db="EMBL/GenBank/DDBJ databases">
        <authorList>
            <consortium name="Plant Systems Biology data submission"/>
        </authorList>
    </citation>
    <scope>NUCLEOTIDE SEQUENCE</scope>
    <source>
        <strain evidence="10">D6</strain>
    </source>
</reference>
<dbReference type="InterPro" id="IPR011009">
    <property type="entry name" value="Kinase-like_dom_sf"/>
</dbReference>
<evidence type="ECO:0000256" key="7">
    <source>
        <dbReference type="SAM" id="Coils"/>
    </source>
</evidence>
<feature type="compositionally biased region" description="Low complexity" evidence="8">
    <location>
        <begin position="302"/>
        <end position="311"/>
    </location>
</feature>
<dbReference type="PANTHER" id="PTHR24058:SF17">
    <property type="entry name" value="HOMEODOMAIN INTERACTING PROTEIN KINASE, ISOFORM D"/>
    <property type="match status" value="1"/>
</dbReference>
<feature type="compositionally biased region" description="Low complexity" evidence="8">
    <location>
        <begin position="1130"/>
        <end position="1143"/>
    </location>
</feature>
<dbReference type="GO" id="GO:0005737">
    <property type="term" value="C:cytoplasm"/>
    <property type="evidence" value="ECO:0007669"/>
    <property type="project" value="TreeGrafter"/>
</dbReference>
<feature type="compositionally biased region" description="Basic and acidic residues" evidence="8">
    <location>
        <begin position="934"/>
        <end position="943"/>
    </location>
</feature>
<evidence type="ECO:0000313" key="10">
    <source>
        <dbReference type="EMBL" id="CAB9508372.1"/>
    </source>
</evidence>
<dbReference type="Pfam" id="PF00069">
    <property type="entry name" value="Pkinase"/>
    <property type="match status" value="2"/>
</dbReference>
<dbReference type="InterPro" id="IPR017441">
    <property type="entry name" value="Protein_kinase_ATP_BS"/>
</dbReference>
<dbReference type="SMART" id="SM00220">
    <property type="entry name" value="S_TKc"/>
    <property type="match status" value="1"/>
</dbReference>
<dbReference type="Gene3D" id="1.10.510.10">
    <property type="entry name" value="Transferase(Phosphotransferase) domain 1"/>
    <property type="match status" value="1"/>
</dbReference>
<proteinExistence type="predicted"/>
<dbReference type="InterPro" id="IPR050494">
    <property type="entry name" value="Ser_Thr_dual-spec_kinase"/>
</dbReference>
<protein>
    <submittedName>
        <fullName evidence="10">Specificity protein kinase YAK1 homolog</fullName>
    </submittedName>
</protein>
<evidence type="ECO:0000256" key="5">
    <source>
        <dbReference type="ARBA" id="ARBA00022840"/>
    </source>
</evidence>
<feature type="region of interest" description="Disordered" evidence="8">
    <location>
        <begin position="1324"/>
        <end position="1362"/>
    </location>
</feature>
<dbReference type="EMBL" id="CAICTM010000343">
    <property type="protein sequence ID" value="CAB9508372.1"/>
    <property type="molecule type" value="Genomic_DNA"/>
</dbReference>
<feature type="compositionally biased region" description="Pro residues" evidence="8">
    <location>
        <begin position="285"/>
        <end position="294"/>
    </location>
</feature>
<dbReference type="InterPro" id="IPR000719">
    <property type="entry name" value="Prot_kinase_dom"/>
</dbReference>
<evidence type="ECO:0000256" key="3">
    <source>
        <dbReference type="ARBA" id="ARBA00022741"/>
    </source>
</evidence>
<evidence type="ECO:0000256" key="1">
    <source>
        <dbReference type="ARBA" id="ARBA00022527"/>
    </source>
</evidence>
<keyword evidence="1" id="KW-0723">Serine/threonine-protein kinase</keyword>
<keyword evidence="5 6" id="KW-0067">ATP-binding</keyword>
<dbReference type="GO" id="GO:0005524">
    <property type="term" value="F:ATP binding"/>
    <property type="evidence" value="ECO:0007669"/>
    <property type="project" value="UniProtKB-UniRule"/>
</dbReference>
<evidence type="ECO:0000256" key="4">
    <source>
        <dbReference type="ARBA" id="ARBA00022777"/>
    </source>
</evidence>
<feature type="compositionally biased region" description="Low complexity" evidence="8">
    <location>
        <begin position="203"/>
        <end position="229"/>
    </location>
</feature>
<feature type="coiled-coil region" evidence="7">
    <location>
        <begin position="1246"/>
        <end position="1273"/>
    </location>
</feature>
<feature type="binding site" evidence="6">
    <location>
        <position position="480"/>
    </location>
    <ligand>
        <name>ATP</name>
        <dbReference type="ChEBI" id="CHEBI:30616"/>
    </ligand>
</feature>
<evidence type="ECO:0000256" key="8">
    <source>
        <dbReference type="SAM" id="MobiDB-lite"/>
    </source>
</evidence>
<feature type="region of interest" description="Disordered" evidence="8">
    <location>
        <begin position="1205"/>
        <end position="1234"/>
    </location>
</feature>
<evidence type="ECO:0000256" key="2">
    <source>
        <dbReference type="ARBA" id="ARBA00022679"/>
    </source>
</evidence>
<dbReference type="SUPFAM" id="SSF56112">
    <property type="entry name" value="Protein kinase-like (PK-like)"/>
    <property type="match status" value="1"/>
</dbReference>
<sequence length="1362" mass="147023">MDPTFGGQELLESLSQASSTSKSRKSNDGSRGSKGSSRGSSNSTLTSAHTNPVEDAYRRIGQGLSQRAQGVGDTDYHNSQNHRQRQPSSRTARLGTHPSASFTKYQRPAKKPFNPHEAAASAMNPLHGPPTPKVAKLGGSFHDHGSSGASTGGGSATTASGKPNQKLLKRITLQAKETFHKWKRQQKAGYVNKYAPSAGSLPGTLSTSNSSHSGHTSATSYTTTAGGSSYGRLTEQQLLLQQQQQQAMSMPHDGTSPQRYAAMQMQLQQQQQHQQQQISTGAPQGPNPQGPPPKGLLSAVLEGGSESTFESESVHSLPTITSQQTGMSKAGSVRTSNSQKSAYHQYPGPGSLPGNGGGTSMLSSSLRGGSAHGGGIGASVVNNEPSLHFATPRGRCLTQPSDPVGSEGLDNVEGNLILCQNDILIVPSRSHTRGPNVGSNQNIISSKGLEFHVQSLLGQGTFAQVFCCWESVSKKHVALKIIKNKPAFTKQAAVEIEVFRALAAKTTDPNNSDNNTNPDDPASGVGGSTPSSPHMVSLLSSFMYKSHLCLVFEKLGLNLYEVLKRRQFRGLPLPMVRSLARQGIEGVKELAGKTIVHCDLKPENILLVGDDVEKDVVGAGESKHNKNDGGPPTTASSDASVVSASSNTSKKSALLGGANSPMPQTIKLIDFGSACFEGYSAHTYIQSRFYRSPEVLMGLPYDSAIDMWSLGCVAAELFLGLPILPGVHEHDQCGRIIEMIGEIPDWMLEQGSKATKYYLKYVPRSANSSQGSGSTGSDRAVAESTNGRPMLPQWRLKSQEEYIKSLTQNEIRKKGGLAKLEKQPANRYFKRTKLSDIIMLHGQHCVGDEKELLGMFVHFLYGLLDPDPWKRWTAYQASQHPFITGQTGQLRKKGPETKLDYKEENQANKHFDVYWVPPWDPGICRRKLLNVQRMREKQNDRRRGYAQQQGSDRSNQQSPSMNSVNSRAQPMMVADSPSVGHMSVDGGKSSPPSQIASKQQLQTQYGRGGGRKQPQGALASSMSALGSAGLQAQMAQEPVQHEHLMKTPSQTGVQPRFAGPQSFTAHGNYEEGPTDADFMYALQRPGNVPGLGRDDATVASQASISGASLGSSHMSVNSNQHHHQQRHHYSQQQQQYGHGRMNQNSLPRYQQTEATNVSSLPNAAAYPNQSAGMIGAGGVSFQGYGNSSLNNFDQGQGGVQYLAQQQRLQKEQQQQRARGGSQQQQQPQSMDQGQPQLTQYQHEMLILEQQKQLAALQQQHQQQLAALQQQQQMAFQQQQQQFMTQYGQTGNGYYYVTSADGTPVLMQGGGGGGQPMGASYDGSAASGAYMMPPQQGGGSMRDRNAGGRRPSGHGHGQRSYGR</sequence>
<dbReference type="PROSITE" id="PS50011">
    <property type="entry name" value="PROTEIN_KINASE_DOM"/>
    <property type="match status" value="1"/>
</dbReference>
<feature type="region of interest" description="Disordered" evidence="8">
    <location>
        <begin position="1108"/>
        <end position="1143"/>
    </location>
</feature>
<dbReference type="OrthoDB" id="9332038at2759"/>
<feature type="compositionally biased region" description="Low complexity" evidence="8">
    <location>
        <begin position="264"/>
        <end position="277"/>
    </location>
</feature>
<evidence type="ECO:0000256" key="6">
    <source>
        <dbReference type="PROSITE-ProRule" id="PRU10141"/>
    </source>
</evidence>
<dbReference type="Proteomes" id="UP001153069">
    <property type="component" value="Unassembled WGS sequence"/>
</dbReference>
<feature type="compositionally biased region" description="Polar residues" evidence="8">
    <location>
        <begin position="314"/>
        <end position="342"/>
    </location>
</feature>
<dbReference type="PROSITE" id="PS00108">
    <property type="entry name" value="PROTEIN_KINASE_ST"/>
    <property type="match status" value="1"/>
</dbReference>
<dbReference type="Gene3D" id="3.30.200.20">
    <property type="entry name" value="Phosphorylase Kinase, domain 1"/>
    <property type="match status" value="1"/>
</dbReference>
<feature type="region of interest" description="Disordered" evidence="8">
    <location>
        <begin position="934"/>
        <end position="1021"/>
    </location>
</feature>
<dbReference type="InterPro" id="IPR008271">
    <property type="entry name" value="Ser/Thr_kinase_AS"/>
</dbReference>
<dbReference type="GO" id="GO:0004713">
    <property type="term" value="F:protein tyrosine kinase activity"/>
    <property type="evidence" value="ECO:0007669"/>
    <property type="project" value="TreeGrafter"/>
</dbReference>
<keyword evidence="7" id="KW-0175">Coiled coil</keyword>
<comment type="caution">
    <text evidence="10">The sequence shown here is derived from an EMBL/GenBank/DDBJ whole genome shotgun (WGS) entry which is preliminary data.</text>
</comment>
<feature type="compositionally biased region" description="Low complexity" evidence="8">
    <location>
        <begin position="506"/>
        <end position="521"/>
    </location>
</feature>
<organism evidence="10 11">
    <name type="scientific">Seminavis robusta</name>
    <dbReference type="NCBI Taxonomy" id="568900"/>
    <lineage>
        <taxon>Eukaryota</taxon>
        <taxon>Sar</taxon>
        <taxon>Stramenopiles</taxon>
        <taxon>Ochrophyta</taxon>
        <taxon>Bacillariophyta</taxon>
        <taxon>Bacillariophyceae</taxon>
        <taxon>Bacillariophycidae</taxon>
        <taxon>Naviculales</taxon>
        <taxon>Naviculaceae</taxon>
        <taxon>Seminavis</taxon>
    </lineage>
</organism>
<feature type="compositionally biased region" description="Basic residues" evidence="8">
    <location>
        <begin position="1120"/>
        <end position="1129"/>
    </location>
</feature>
<keyword evidence="3 6" id="KW-0547">Nucleotide-binding</keyword>
<gene>
    <name evidence="10" type="ORF">SEMRO_344_G122300.1</name>
</gene>
<feature type="region of interest" description="Disordered" evidence="8">
    <location>
        <begin position="765"/>
        <end position="785"/>
    </location>
</feature>
<keyword evidence="4 10" id="KW-0418">Kinase</keyword>
<dbReference type="GO" id="GO:0004674">
    <property type="term" value="F:protein serine/threonine kinase activity"/>
    <property type="evidence" value="ECO:0007669"/>
    <property type="project" value="UniProtKB-KW"/>
</dbReference>
<feature type="region of interest" description="Disordered" evidence="8">
    <location>
        <begin position="506"/>
        <end position="530"/>
    </location>
</feature>
<dbReference type="PROSITE" id="PS00107">
    <property type="entry name" value="PROTEIN_KINASE_ATP"/>
    <property type="match status" value="1"/>
</dbReference>